<proteinExistence type="inferred from homology"/>
<feature type="transmembrane region" description="Helical" evidence="7">
    <location>
        <begin position="147"/>
        <end position="164"/>
    </location>
</feature>
<gene>
    <name evidence="9" type="ORF">FDF74_11200</name>
</gene>
<evidence type="ECO:0000256" key="3">
    <source>
        <dbReference type="ARBA" id="ARBA00022692"/>
    </source>
</evidence>
<comment type="caution">
    <text evidence="9">The sequence shown here is derived from an EMBL/GenBank/DDBJ whole genome shotgun (WGS) entry which is preliminary data.</text>
</comment>
<evidence type="ECO:0000313" key="9">
    <source>
        <dbReference type="EMBL" id="NEZ47746.1"/>
    </source>
</evidence>
<dbReference type="Proteomes" id="UP000473885">
    <property type="component" value="Unassembled WGS sequence"/>
</dbReference>
<dbReference type="InterPro" id="IPR010619">
    <property type="entry name" value="ThrE-like_N"/>
</dbReference>
<evidence type="ECO:0000313" key="10">
    <source>
        <dbReference type="Proteomes" id="UP000473885"/>
    </source>
</evidence>
<keyword evidence="10" id="KW-1185">Reference proteome</keyword>
<dbReference type="InterPro" id="IPR050539">
    <property type="entry name" value="ThrE_Dicarb/AminoAcid_Exp"/>
</dbReference>
<dbReference type="GO" id="GO:0015744">
    <property type="term" value="P:succinate transport"/>
    <property type="evidence" value="ECO:0007669"/>
    <property type="project" value="TreeGrafter"/>
</dbReference>
<dbReference type="AlphaFoldDB" id="A0A6M0RBW9"/>
<comment type="subcellular location">
    <subcellularLocation>
        <location evidence="1">Cell membrane</location>
        <topology evidence="1">Multi-pass membrane protein</topology>
    </subcellularLocation>
</comment>
<feature type="transmembrane region" description="Helical" evidence="7">
    <location>
        <begin position="201"/>
        <end position="219"/>
    </location>
</feature>
<dbReference type="Pfam" id="PF06738">
    <property type="entry name" value="ThrE"/>
    <property type="match status" value="1"/>
</dbReference>
<evidence type="ECO:0000256" key="2">
    <source>
        <dbReference type="ARBA" id="ARBA00022475"/>
    </source>
</evidence>
<dbReference type="GO" id="GO:0022857">
    <property type="term" value="F:transmembrane transporter activity"/>
    <property type="evidence" value="ECO:0007669"/>
    <property type="project" value="InterPro"/>
</dbReference>
<comment type="similarity">
    <text evidence="6">Belongs to the ThrE exporter (TC 2.A.79) family.</text>
</comment>
<feature type="domain" description="Threonine/serine exporter-like N-terminal" evidence="8">
    <location>
        <begin position="17"/>
        <end position="254"/>
    </location>
</feature>
<dbReference type="RefSeq" id="WP_163249644.1">
    <property type="nucleotide sequence ID" value="NZ_SXDP01000012.1"/>
</dbReference>
<evidence type="ECO:0000259" key="8">
    <source>
        <dbReference type="Pfam" id="PF06738"/>
    </source>
</evidence>
<keyword evidence="3 7" id="KW-0812">Transmembrane</keyword>
<keyword evidence="5 7" id="KW-0472">Membrane</keyword>
<evidence type="ECO:0000256" key="7">
    <source>
        <dbReference type="SAM" id="Phobius"/>
    </source>
</evidence>
<dbReference type="PANTHER" id="PTHR34390:SF2">
    <property type="entry name" value="SUCCINATE TRANSPORTER SUBUNIT YJJP-RELATED"/>
    <property type="match status" value="1"/>
</dbReference>
<dbReference type="GO" id="GO:0005886">
    <property type="term" value="C:plasma membrane"/>
    <property type="evidence" value="ECO:0007669"/>
    <property type="project" value="UniProtKB-SubCell"/>
</dbReference>
<keyword evidence="2" id="KW-1003">Cell membrane</keyword>
<feature type="transmembrane region" description="Helical" evidence="7">
    <location>
        <begin position="231"/>
        <end position="255"/>
    </location>
</feature>
<evidence type="ECO:0000256" key="5">
    <source>
        <dbReference type="ARBA" id="ARBA00023136"/>
    </source>
</evidence>
<evidence type="ECO:0000256" key="1">
    <source>
        <dbReference type="ARBA" id="ARBA00004651"/>
    </source>
</evidence>
<sequence length="259" mass="28769">MERLFMTVIEYDMFQEYVLEIGRRMVMCGTEVRRVEDTIIRICRAYGIKVCEIHATITLIVMTIKDSKGRHYTQSVRIKSTATDLGQLEALNAMAREICSTVPPISEIKSALDNNKLRTDSDIAKFVGYMCAAGGFAVFFGGTWKDGIVSSIIATAIFLMDKCSKIRKLNKVIYTVISCFISGCLAEVSNYMNLCIKLDKVMIGDIMIFIPALILVNGIREMFYQDIISGLYRLIEALMIAIAIAVGFGSSMILLGGVS</sequence>
<reference evidence="9 10" key="1">
    <citation type="submission" date="2019-04" db="EMBL/GenBank/DDBJ databases">
        <title>Genome sequencing of Clostridium botulinum Groups I-IV and Clostridium butyricum.</title>
        <authorList>
            <person name="Brunt J."/>
            <person name="Van Vliet A.H.M."/>
            <person name="Stringer S.C."/>
            <person name="Carter A.T."/>
            <person name="Peck M.W."/>
        </authorList>
    </citation>
    <scope>NUCLEOTIDE SEQUENCE [LARGE SCALE GENOMIC DNA]</scope>
    <source>
        <strain evidence="9 10">IFR 18/094</strain>
    </source>
</reference>
<organism evidence="9 10">
    <name type="scientific">Clostridium niameyense</name>
    <dbReference type="NCBI Taxonomy" id="1622073"/>
    <lineage>
        <taxon>Bacteria</taxon>
        <taxon>Bacillati</taxon>
        <taxon>Bacillota</taxon>
        <taxon>Clostridia</taxon>
        <taxon>Eubacteriales</taxon>
        <taxon>Clostridiaceae</taxon>
        <taxon>Clostridium</taxon>
    </lineage>
</organism>
<evidence type="ECO:0000256" key="4">
    <source>
        <dbReference type="ARBA" id="ARBA00022989"/>
    </source>
</evidence>
<evidence type="ECO:0000256" key="6">
    <source>
        <dbReference type="ARBA" id="ARBA00034125"/>
    </source>
</evidence>
<keyword evidence="4 7" id="KW-1133">Transmembrane helix</keyword>
<dbReference type="PANTHER" id="PTHR34390">
    <property type="entry name" value="UPF0442 PROTEIN YJJB-RELATED"/>
    <property type="match status" value="1"/>
</dbReference>
<protein>
    <submittedName>
        <fullName evidence="9">Threonine/serine exporter family protein</fullName>
    </submittedName>
</protein>
<accession>A0A6M0RBW9</accession>
<feature type="transmembrane region" description="Helical" evidence="7">
    <location>
        <begin position="171"/>
        <end position="189"/>
    </location>
</feature>
<dbReference type="EMBL" id="SXDP01000012">
    <property type="protein sequence ID" value="NEZ47746.1"/>
    <property type="molecule type" value="Genomic_DNA"/>
</dbReference>
<name>A0A6M0RBW9_9CLOT</name>